<dbReference type="PANTHER" id="PTHR32268">
    <property type="entry name" value="HOMOSERINE O-ACETYLTRANSFERASE"/>
    <property type="match status" value="1"/>
</dbReference>
<dbReference type="KEGG" id="cmq:B840_08740"/>
<dbReference type="InterPro" id="IPR000073">
    <property type="entry name" value="AB_hydrolase_1"/>
</dbReference>
<dbReference type="OrthoDB" id="9800754at2"/>
<evidence type="ECO:0000313" key="4">
    <source>
        <dbReference type="Proteomes" id="UP000031928"/>
    </source>
</evidence>
<dbReference type="PIRSF" id="PIRSF000443">
    <property type="entry name" value="Homoser_Ac_trans"/>
    <property type="match status" value="1"/>
</dbReference>
<sequence>MYHNPFYTPEVQGQHELISIGRLDLEHGGSIEDCQLAVATRGTLNEARDNTILIPTWFTGTHQAWLDTYIGPEHALDPSKYFIVIVNQIGNGLSTSPHNTGDEMIAMSRFPFVTIGDDVVAQERLLREHFGVTELFAVVGASMGAQQAYEWAVRFPDRVRRAAPIAGTAKNTPHDFLFTQVLIDAVTSDPGFNGGEYASNKEVVAGLKHHARVWAVMGLSTEWWKQEEWRALGFETPQQTVEEFLEPIFAALDPNSLLVMGQKWQHGDVSQHAGGDLAQALGRVQAKVFTMPISEDMFFPVRDCAAESELIPDGELRVIDDVAGHFGLFGFVPSYMEQVNRNLAELFAS</sequence>
<evidence type="ECO:0000256" key="1">
    <source>
        <dbReference type="PIRSR" id="PIRSR000443-1"/>
    </source>
</evidence>
<gene>
    <name evidence="3" type="ORF">B840_08740</name>
</gene>
<dbReference type="STRING" id="1224162.B840_08740"/>
<dbReference type="NCBIfam" id="NF005757">
    <property type="entry name" value="PRK07581.1"/>
    <property type="match status" value="1"/>
</dbReference>
<dbReference type="PANTHER" id="PTHR32268:SF15">
    <property type="entry name" value="HOMOSERINE ACETYLTRANSFERASE FAMILY PROTEIN (AFU_ORTHOLOGUE AFUA_1G15350)"/>
    <property type="match status" value="1"/>
</dbReference>
<dbReference type="InterPro" id="IPR008220">
    <property type="entry name" value="HAT_MetX-like"/>
</dbReference>
<evidence type="ECO:0000259" key="2">
    <source>
        <dbReference type="Pfam" id="PF00561"/>
    </source>
</evidence>
<name>A0A0B6TXE9_9CORY</name>
<keyword evidence="3" id="KW-0808">Transferase</keyword>
<feature type="active site" description="Nucleophile" evidence="1">
    <location>
        <position position="142"/>
    </location>
</feature>
<feature type="active site" evidence="1">
    <location>
        <position position="296"/>
    </location>
</feature>
<dbReference type="Pfam" id="PF00561">
    <property type="entry name" value="Abhydrolase_1"/>
    <property type="match status" value="1"/>
</dbReference>
<dbReference type="InterPro" id="IPR029058">
    <property type="entry name" value="AB_hydrolase_fold"/>
</dbReference>
<accession>A0A0B6TXE9</accession>
<organism evidence="3 4">
    <name type="scientific">Corynebacterium marinum DSM 44953</name>
    <dbReference type="NCBI Taxonomy" id="1224162"/>
    <lineage>
        <taxon>Bacteria</taxon>
        <taxon>Bacillati</taxon>
        <taxon>Actinomycetota</taxon>
        <taxon>Actinomycetes</taxon>
        <taxon>Mycobacteriales</taxon>
        <taxon>Corynebacteriaceae</taxon>
        <taxon>Corynebacterium</taxon>
    </lineage>
</organism>
<dbReference type="HOGENOM" id="CLU_028760_2_0_11"/>
<dbReference type="Proteomes" id="UP000031928">
    <property type="component" value="Chromosome"/>
</dbReference>
<dbReference type="EMBL" id="CP007790">
    <property type="protein sequence ID" value="AJK69346.1"/>
    <property type="molecule type" value="Genomic_DNA"/>
</dbReference>
<dbReference type="Gene3D" id="3.40.50.1820">
    <property type="entry name" value="alpha/beta hydrolase"/>
    <property type="match status" value="1"/>
</dbReference>
<dbReference type="GO" id="GO:0016747">
    <property type="term" value="F:acyltransferase activity, transferring groups other than amino-acyl groups"/>
    <property type="evidence" value="ECO:0007669"/>
    <property type="project" value="InterPro"/>
</dbReference>
<feature type="domain" description="AB hydrolase-1" evidence="2">
    <location>
        <begin position="75"/>
        <end position="206"/>
    </location>
</feature>
<dbReference type="SUPFAM" id="SSF53474">
    <property type="entry name" value="alpha/beta-Hydrolases"/>
    <property type="match status" value="1"/>
</dbReference>
<evidence type="ECO:0000313" key="3">
    <source>
        <dbReference type="EMBL" id="AJK69346.1"/>
    </source>
</evidence>
<reference evidence="3 4" key="1">
    <citation type="submission" date="2014-05" db="EMBL/GenBank/DDBJ databases">
        <title>Complete genome sequence of Corynebacterium marinum DSM 44953.</title>
        <authorList>
            <person name="Schaffert L."/>
            <person name="Albersmeier A."/>
            <person name="Kalinowski J."/>
            <person name="Ruckert C."/>
        </authorList>
    </citation>
    <scope>NUCLEOTIDE SEQUENCE [LARGE SCALE GENOMIC DNA]</scope>
    <source>
        <strain evidence="3 4">DSM 44953</strain>
    </source>
</reference>
<dbReference type="AlphaFoldDB" id="A0A0B6TXE9"/>
<feature type="active site" evidence="1">
    <location>
        <position position="325"/>
    </location>
</feature>
<dbReference type="RefSeq" id="WP_042621823.1">
    <property type="nucleotide sequence ID" value="NZ_CP007790.1"/>
</dbReference>
<protein>
    <submittedName>
        <fullName evidence="3">Homoserine acetyltransferase</fullName>
    </submittedName>
</protein>
<proteinExistence type="predicted"/>
<keyword evidence="4" id="KW-1185">Reference proteome</keyword>